<keyword evidence="1" id="KW-0732">Signal</keyword>
<gene>
    <name evidence="7" type="ORF">PF001_g19852</name>
    <name evidence="6" type="ORF">PF002_g5908</name>
    <name evidence="5" type="ORF">PF005_g5277</name>
    <name evidence="4" type="ORF">PF006_g9561</name>
    <name evidence="3" type="ORF">PF007_g5272</name>
    <name evidence="2" type="ORF">PF009_g4536</name>
</gene>
<evidence type="ECO:0000313" key="8">
    <source>
        <dbReference type="Proteomes" id="UP000429523"/>
    </source>
</evidence>
<dbReference type="EMBL" id="QXGE01001656">
    <property type="protein sequence ID" value="KAE9289848.1"/>
    <property type="molecule type" value="Genomic_DNA"/>
</dbReference>
<dbReference type="AlphaFoldDB" id="A0A6A4CIU5"/>
<dbReference type="EMBL" id="QXGD01000199">
    <property type="protein sequence ID" value="KAE9248201.1"/>
    <property type="molecule type" value="Genomic_DNA"/>
</dbReference>
<dbReference type="EMBL" id="QXGA01000460">
    <property type="protein sequence ID" value="KAE9145602.1"/>
    <property type="molecule type" value="Genomic_DNA"/>
</dbReference>
<evidence type="ECO:0000256" key="1">
    <source>
        <dbReference type="SAM" id="SignalP"/>
    </source>
</evidence>
<dbReference type="EMBL" id="QXGB01000182">
    <property type="protein sequence ID" value="KAE9226041.1"/>
    <property type="molecule type" value="Genomic_DNA"/>
</dbReference>
<evidence type="ECO:0000313" key="3">
    <source>
        <dbReference type="EMBL" id="KAE9128395.1"/>
    </source>
</evidence>
<proteinExistence type="predicted"/>
<comment type="caution">
    <text evidence="7">The sequence shown here is derived from an EMBL/GenBank/DDBJ whole genome shotgun (WGS) entry which is preliminary data.</text>
</comment>
<dbReference type="Proteomes" id="UP000429523">
    <property type="component" value="Unassembled WGS sequence"/>
</dbReference>
<evidence type="ECO:0000313" key="4">
    <source>
        <dbReference type="EMBL" id="KAE9145602.1"/>
    </source>
</evidence>
<sequence>MARPTQSWLGIFSVLLYRTCIAHSLHLVLAWGGGSSNAKRSRRLMSPRTSPLQQNLYHRALRNSQQCRLVKSRTPPASKLELRVQNIRWRSHGSKIGL</sequence>
<evidence type="ECO:0000313" key="12">
    <source>
        <dbReference type="Proteomes" id="UP000440732"/>
    </source>
</evidence>
<evidence type="ECO:0000313" key="13">
    <source>
        <dbReference type="Proteomes" id="UP000441208"/>
    </source>
</evidence>
<evidence type="ECO:0000313" key="7">
    <source>
        <dbReference type="EMBL" id="KAE9289848.1"/>
    </source>
</evidence>
<name>A0A6A4CIU5_9STRA</name>
<organism evidence="7 10">
    <name type="scientific">Phytophthora fragariae</name>
    <dbReference type="NCBI Taxonomy" id="53985"/>
    <lineage>
        <taxon>Eukaryota</taxon>
        <taxon>Sar</taxon>
        <taxon>Stramenopiles</taxon>
        <taxon>Oomycota</taxon>
        <taxon>Peronosporomycetes</taxon>
        <taxon>Peronosporales</taxon>
        <taxon>Peronosporaceae</taxon>
        <taxon>Phytophthora</taxon>
    </lineage>
</organism>
<dbReference type="EMBL" id="QXFZ01000182">
    <property type="protein sequence ID" value="KAE9128395.1"/>
    <property type="molecule type" value="Genomic_DNA"/>
</dbReference>
<evidence type="ECO:0000313" key="10">
    <source>
        <dbReference type="Proteomes" id="UP000437068"/>
    </source>
</evidence>
<dbReference type="Proteomes" id="UP000437068">
    <property type="component" value="Unassembled WGS sequence"/>
</dbReference>
<evidence type="ECO:0000313" key="6">
    <source>
        <dbReference type="EMBL" id="KAE9248201.1"/>
    </source>
</evidence>
<evidence type="ECO:0000313" key="11">
    <source>
        <dbReference type="Proteomes" id="UP000440367"/>
    </source>
</evidence>
<feature type="signal peptide" evidence="1">
    <location>
        <begin position="1"/>
        <end position="22"/>
    </location>
</feature>
<dbReference type="Proteomes" id="UP000440732">
    <property type="component" value="Unassembled WGS sequence"/>
</dbReference>
<evidence type="ECO:0000313" key="9">
    <source>
        <dbReference type="Proteomes" id="UP000433483"/>
    </source>
</evidence>
<dbReference type="Proteomes" id="UP000441208">
    <property type="component" value="Unassembled WGS sequence"/>
</dbReference>
<dbReference type="Proteomes" id="UP000440367">
    <property type="component" value="Unassembled WGS sequence"/>
</dbReference>
<reference evidence="8 9" key="1">
    <citation type="submission" date="2018-08" db="EMBL/GenBank/DDBJ databases">
        <title>Genomic investigation of the strawberry pathogen Phytophthora fragariae indicates pathogenicity is determined by transcriptional variation in three key races.</title>
        <authorList>
            <person name="Adams T.M."/>
            <person name="Armitage A.D."/>
            <person name="Sobczyk M.K."/>
            <person name="Bates H.J."/>
            <person name="Dunwell J.M."/>
            <person name="Nellist C.F."/>
            <person name="Harrison R.J."/>
        </authorList>
    </citation>
    <scope>NUCLEOTIDE SEQUENCE [LARGE SCALE GENOMIC DNA]</scope>
    <source>
        <strain evidence="7 10">A4</strain>
        <strain evidence="6 11">BC-1</strain>
        <strain evidence="5 9">NOV-27</strain>
        <strain evidence="4 12">NOV-5</strain>
        <strain evidence="3 13">NOV-71</strain>
        <strain evidence="2 8">NOV-9</strain>
    </source>
</reference>
<dbReference type="Proteomes" id="UP000433483">
    <property type="component" value="Unassembled WGS sequence"/>
</dbReference>
<evidence type="ECO:0000313" key="5">
    <source>
        <dbReference type="EMBL" id="KAE9226041.1"/>
    </source>
</evidence>
<keyword evidence="9" id="KW-1185">Reference proteome</keyword>
<feature type="chain" id="PRO_5036167237" description="RxLR effector protein" evidence="1">
    <location>
        <begin position="23"/>
        <end position="98"/>
    </location>
</feature>
<dbReference type="EMBL" id="QXGF01000143">
    <property type="protein sequence ID" value="KAE8945812.1"/>
    <property type="molecule type" value="Genomic_DNA"/>
</dbReference>
<evidence type="ECO:0000313" key="2">
    <source>
        <dbReference type="EMBL" id="KAE8945812.1"/>
    </source>
</evidence>
<accession>A0A6A4CIU5</accession>
<evidence type="ECO:0008006" key="14">
    <source>
        <dbReference type="Google" id="ProtNLM"/>
    </source>
</evidence>
<protein>
    <recommendedName>
        <fullName evidence="14">RxLR effector protein</fullName>
    </recommendedName>
</protein>